<dbReference type="PANTHER" id="PTHR35127:SF1">
    <property type="entry name" value="GENOME ASSEMBLY, CHROMOSOME: A10"/>
    <property type="match status" value="1"/>
</dbReference>
<evidence type="ECO:0000259" key="2">
    <source>
        <dbReference type="Pfam" id="PF25089"/>
    </source>
</evidence>
<accession>A0AAN8Z9E2</accession>
<dbReference type="Pfam" id="PF25089">
    <property type="entry name" value="DUF7804"/>
    <property type="match status" value="1"/>
</dbReference>
<dbReference type="AlphaFoldDB" id="A0AAN8Z9E2"/>
<proteinExistence type="predicted"/>
<dbReference type="Proteomes" id="UP001370490">
    <property type="component" value="Unassembled WGS sequence"/>
</dbReference>
<name>A0AAN8Z9E2_9MAGN</name>
<feature type="domain" description="DUF7804" evidence="2">
    <location>
        <begin position="79"/>
        <end position="152"/>
    </location>
</feature>
<dbReference type="InterPro" id="IPR056706">
    <property type="entry name" value="DUF7804"/>
</dbReference>
<evidence type="ECO:0000313" key="4">
    <source>
        <dbReference type="Proteomes" id="UP001370490"/>
    </source>
</evidence>
<protein>
    <recommendedName>
        <fullName evidence="2">DUF7804 domain-containing protein</fullName>
    </recommendedName>
</protein>
<keyword evidence="4" id="KW-1185">Reference proteome</keyword>
<dbReference type="PANTHER" id="PTHR35127">
    <property type="entry name" value="OS03G0736900 PROTEIN"/>
    <property type="match status" value="1"/>
</dbReference>
<gene>
    <name evidence="3" type="ORF">RJ641_005772</name>
</gene>
<evidence type="ECO:0000313" key="3">
    <source>
        <dbReference type="EMBL" id="KAK6929567.1"/>
    </source>
</evidence>
<dbReference type="EMBL" id="JBAMMX010000013">
    <property type="protein sequence ID" value="KAK6929567.1"/>
    <property type="molecule type" value="Genomic_DNA"/>
</dbReference>
<organism evidence="3 4">
    <name type="scientific">Dillenia turbinata</name>
    <dbReference type="NCBI Taxonomy" id="194707"/>
    <lineage>
        <taxon>Eukaryota</taxon>
        <taxon>Viridiplantae</taxon>
        <taxon>Streptophyta</taxon>
        <taxon>Embryophyta</taxon>
        <taxon>Tracheophyta</taxon>
        <taxon>Spermatophyta</taxon>
        <taxon>Magnoliopsida</taxon>
        <taxon>eudicotyledons</taxon>
        <taxon>Gunneridae</taxon>
        <taxon>Pentapetalae</taxon>
        <taxon>Dilleniales</taxon>
        <taxon>Dilleniaceae</taxon>
        <taxon>Dillenia</taxon>
    </lineage>
</organism>
<feature type="region of interest" description="Disordered" evidence="1">
    <location>
        <begin position="1"/>
        <end position="22"/>
    </location>
</feature>
<reference evidence="3 4" key="1">
    <citation type="submission" date="2023-12" db="EMBL/GenBank/DDBJ databases">
        <title>A high-quality genome assembly for Dillenia turbinata (Dilleniales).</title>
        <authorList>
            <person name="Chanderbali A."/>
        </authorList>
    </citation>
    <scope>NUCLEOTIDE SEQUENCE [LARGE SCALE GENOMIC DNA]</scope>
    <source>
        <strain evidence="3">LSX21</strain>
        <tissue evidence="3">Leaf</tissue>
    </source>
</reference>
<evidence type="ECO:0000256" key="1">
    <source>
        <dbReference type="SAM" id="MobiDB-lite"/>
    </source>
</evidence>
<sequence length="237" mass="26053">MRIGALGKHHSSLTSTSGQSDDRFQIHPINKIAIDVGGRGHYSRSAALNLKACWASSRFGLVKGEEEKSLGKKGSRSSVPSERLDEWMRKSVVDIVKNLRRAPLLVQVYPDSKMKTERALEGDWPFLMKEWEEDESKSPEGVIFVEELRDTKAIEGGGGAAAAEGSAGQIGGGMGDCTKMWGVLIQGKGVECKPTCYLLKTSSVRSDVDLRCTHFCLMKVKSFRESALSQLTNCWLQ</sequence>
<comment type="caution">
    <text evidence="3">The sequence shown here is derived from an EMBL/GenBank/DDBJ whole genome shotgun (WGS) entry which is preliminary data.</text>
</comment>